<proteinExistence type="inferred from homology"/>
<dbReference type="GO" id="GO:0046872">
    <property type="term" value="F:metal ion binding"/>
    <property type="evidence" value="ECO:0007669"/>
    <property type="project" value="UniProtKB-KW"/>
</dbReference>
<dbReference type="PROSITE" id="PS51669">
    <property type="entry name" value="4FE4S_MOW_BIS_MGD"/>
    <property type="match status" value="1"/>
</dbReference>
<dbReference type="Gene3D" id="3.40.228.10">
    <property type="entry name" value="Dimethylsulfoxide Reductase, domain 2"/>
    <property type="match status" value="1"/>
</dbReference>
<name>A0A5B0WP96_9GAMM</name>
<evidence type="ECO:0000256" key="1">
    <source>
        <dbReference type="ARBA" id="ARBA00010312"/>
    </source>
</evidence>
<evidence type="ECO:0000256" key="3">
    <source>
        <dbReference type="ARBA" id="ARBA00023004"/>
    </source>
</evidence>
<dbReference type="Proteomes" id="UP000323708">
    <property type="component" value="Unassembled WGS sequence"/>
</dbReference>
<reference evidence="6 7" key="1">
    <citation type="submission" date="2019-09" db="EMBL/GenBank/DDBJ databases">
        <authorList>
            <person name="Chen X.-Y."/>
        </authorList>
    </citation>
    <scope>NUCLEOTIDE SEQUENCE [LARGE SCALE GENOMIC DNA]</scope>
    <source>
        <strain evidence="6 7">NY5</strain>
    </source>
</reference>
<dbReference type="Pfam" id="PF01568">
    <property type="entry name" value="Molydop_binding"/>
    <property type="match status" value="1"/>
</dbReference>
<dbReference type="PANTHER" id="PTHR43742">
    <property type="entry name" value="TRIMETHYLAMINE-N-OXIDE REDUCTASE"/>
    <property type="match status" value="1"/>
</dbReference>
<dbReference type="InterPro" id="IPR006657">
    <property type="entry name" value="MoPterin_dinucl-bd_dom"/>
</dbReference>
<dbReference type="GO" id="GO:0051536">
    <property type="term" value="F:iron-sulfur cluster binding"/>
    <property type="evidence" value="ECO:0007669"/>
    <property type="project" value="UniProtKB-KW"/>
</dbReference>
<sequence>MPTTHRRACHLCEAICGLVIETEGEQILSIKGDKDDPLSRGHICPKAVALRDIHEDPDRLRQPVKKVIGDSGETRWETLSWDEALDTAAAALVRTIGEHGVHAVGVYAGNPSVHNYGMITHAGNLFRHIRTNNRFSATSVDQLPHHLAAYWLYGHKVLFAVPDIDRTQYFLMLGANPLASNGSLWTVPDVKKRIKALQARGGKLVVVDPRRTETAELASEHFFITPGSDALLLLALLNTLFSEGLVDLGHLAPFTTGLAEVEQAIAGFTPEFAAPHTGIEADAIRRLARELSAAEAGICYGRMGCSTQRYGALCQWLIQLINIATGNLDKPGGSLFATPAVDTVATSGPGGFNRHQSRVRGLPEFDRELPAAAMAEEITTPGEGQIRALFTGAGNPVLSTPNGAQLDAALEQLDFMVSLDPYINETTRHADIILPPTSPLEHDHYDLTFHLLAVRNTTRYNPPLFDKPEGALHDWEIFSELGKRVAAGLGQDAQEAVPPEQIVDMGLRAGPWQERGLSLAELKNNPSGIDLGPLQSQLPERLMTPDKQIRCDAAAPLADLARLHAEFADAGQQANGDGTPLRLIGRRHVRSNNSWMHNYRRLVKGRDRCTLLMHPDDMAARAIADGSSVQVRSRVGELAVTVEASDSMMPGVVSLPHGYGHNRQGIRMDIAEAHAGVSCNDLTDDQYLDELCGNAAVNGVPVEVSAAAP</sequence>
<dbReference type="GO" id="GO:0043546">
    <property type="term" value="F:molybdopterin cofactor binding"/>
    <property type="evidence" value="ECO:0007669"/>
    <property type="project" value="InterPro"/>
</dbReference>
<evidence type="ECO:0000313" key="7">
    <source>
        <dbReference type="Proteomes" id="UP000323708"/>
    </source>
</evidence>
<accession>A0A5B0WP96</accession>
<keyword evidence="7" id="KW-1185">Reference proteome</keyword>
<dbReference type="Gene3D" id="3.40.50.740">
    <property type="match status" value="1"/>
</dbReference>
<keyword evidence="4" id="KW-0411">Iron-sulfur</keyword>
<dbReference type="GO" id="GO:0016491">
    <property type="term" value="F:oxidoreductase activity"/>
    <property type="evidence" value="ECO:0007669"/>
    <property type="project" value="InterPro"/>
</dbReference>
<comment type="similarity">
    <text evidence="1">Belongs to the prokaryotic molybdopterin-containing oxidoreductase family.</text>
</comment>
<protein>
    <submittedName>
        <fullName evidence="6">Molybdopterin-dependent oxidoreductase</fullName>
    </submittedName>
</protein>
<keyword evidence="3" id="KW-0408">Iron</keyword>
<evidence type="ECO:0000259" key="5">
    <source>
        <dbReference type="PROSITE" id="PS51669"/>
    </source>
</evidence>
<comment type="caution">
    <text evidence="6">The sequence shown here is derived from an EMBL/GenBank/DDBJ whole genome shotgun (WGS) entry which is preliminary data.</text>
</comment>
<dbReference type="CDD" id="cd02782">
    <property type="entry name" value="MopB_CT_1"/>
    <property type="match status" value="1"/>
</dbReference>
<dbReference type="EMBL" id="VTUX01000009">
    <property type="protein sequence ID" value="KAA1188904.1"/>
    <property type="molecule type" value="Genomic_DNA"/>
</dbReference>
<dbReference type="InterPro" id="IPR006656">
    <property type="entry name" value="Mopterin_OxRdtase"/>
</dbReference>
<gene>
    <name evidence="6" type="ORF">F0M18_17020</name>
</gene>
<evidence type="ECO:0000256" key="2">
    <source>
        <dbReference type="ARBA" id="ARBA00022723"/>
    </source>
</evidence>
<dbReference type="Gene3D" id="2.40.40.20">
    <property type="match status" value="1"/>
</dbReference>
<dbReference type="RefSeq" id="WP_149612667.1">
    <property type="nucleotide sequence ID" value="NZ_VTUX01000009.1"/>
</dbReference>
<keyword evidence="2" id="KW-0479">Metal-binding</keyword>
<dbReference type="InterPro" id="IPR050612">
    <property type="entry name" value="Prok_Mopterin_Oxidored"/>
</dbReference>
<dbReference type="Gene3D" id="2.20.25.90">
    <property type="entry name" value="ADC-like domains"/>
    <property type="match status" value="1"/>
</dbReference>
<dbReference type="Pfam" id="PF00384">
    <property type="entry name" value="Molybdopterin"/>
    <property type="match status" value="1"/>
</dbReference>
<evidence type="ECO:0000313" key="6">
    <source>
        <dbReference type="EMBL" id="KAA1188904.1"/>
    </source>
</evidence>
<dbReference type="AlphaFoldDB" id="A0A5B0WP96"/>
<dbReference type="SMART" id="SM00926">
    <property type="entry name" value="Molybdop_Fe4S4"/>
    <property type="match status" value="1"/>
</dbReference>
<evidence type="ECO:0000256" key="4">
    <source>
        <dbReference type="ARBA" id="ARBA00023014"/>
    </source>
</evidence>
<dbReference type="Pfam" id="PF04879">
    <property type="entry name" value="Molybdop_Fe4S4"/>
    <property type="match status" value="1"/>
</dbReference>
<organism evidence="6 7">
    <name type="scientific">Pseudohalioglobus sediminis</name>
    <dbReference type="NCBI Taxonomy" id="2606449"/>
    <lineage>
        <taxon>Bacteria</taxon>
        <taxon>Pseudomonadati</taxon>
        <taxon>Pseudomonadota</taxon>
        <taxon>Gammaproteobacteria</taxon>
        <taxon>Cellvibrionales</taxon>
        <taxon>Halieaceae</taxon>
        <taxon>Pseudohalioglobus</taxon>
    </lineage>
</organism>
<dbReference type="SUPFAM" id="SSF53706">
    <property type="entry name" value="Formate dehydrogenase/DMSO reductase, domains 1-3"/>
    <property type="match status" value="1"/>
</dbReference>
<dbReference type="PANTHER" id="PTHR43742:SF6">
    <property type="entry name" value="OXIDOREDUCTASE YYAE-RELATED"/>
    <property type="match status" value="1"/>
</dbReference>
<feature type="domain" description="4Fe-4S Mo/W bis-MGD-type" evidence="5">
    <location>
        <begin position="2"/>
        <end position="58"/>
    </location>
</feature>
<dbReference type="InterPro" id="IPR006963">
    <property type="entry name" value="Mopterin_OxRdtase_4Fe-4S_dom"/>
</dbReference>